<organism evidence="2 3">
    <name type="scientific">Streptomyces acidiscabies</name>
    <dbReference type="NCBI Taxonomy" id="42234"/>
    <lineage>
        <taxon>Bacteria</taxon>
        <taxon>Bacillati</taxon>
        <taxon>Actinomycetota</taxon>
        <taxon>Actinomycetes</taxon>
        <taxon>Kitasatosporales</taxon>
        <taxon>Streptomycetaceae</taxon>
        <taxon>Streptomyces</taxon>
    </lineage>
</organism>
<feature type="domain" description="VOC" evidence="1">
    <location>
        <begin position="6"/>
        <end position="119"/>
    </location>
</feature>
<dbReference type="AlphaFoldDB" id="A0A0L0JK72"/>
<dbReference type="InterPro" id="IPR029068">
    <property type="entry name" value="Glyas_Bleomycin-R_OHBP_Dase"/>
</dbReference>
<dbReference type="Proteomes" id="UP000037151">
    <property type="component" value="Unassembled WGS sequence"/>
</dbReference>
<dbReference type="CDD" id="cd06587">
    <property type="entry name" value="VOC"/>
    <property type="match status" value="1"/>
</dbReference>
<reference evidence="3" key="1">
    <citation type="submission" date="2014-07" db="EMBL/GenBank/DDBJ databases">
        <title>Genome sequencing of plant-pathogenic Streptomyces species.</title>
        <authorList>
            <person name="Harrison J."/>
            <person name="Sapp M."/>
            <person name="Thwaites R."/>
            <person name="Studholme D.J."/>
        </authorList>
    </citation>
    <scope>NUCLEOTIDE SEQUENCE [LARGE SCALE GENOMIC DNA]</scope>
    <source>
        <strain evidence="3">NCPPB 4445</strain>
    </source>
</reference>
<evidence type="ECO:0000313" key="2">
    <source>
        <dbReference type="EMBL" id="KND26072.1"/>
    </source>
</evidence>
<dbReference type="Gene3D" id="3.10.180.10">
    <property type="entry name" value="2,3-Dihydroxybiphenyl 1,2-Dioxygenase, domain 1"/>
    <property type="match status" value="1"/>
</dbReference>
<evidence type="ECO:0000259" key="1">
    <source>
        <dbReference type="PROSITE" id="PS51819"/>
    </source>
</evidence>
<dbReference type="Pfam" id="PF18029">
    <property type="entry name" value="Glyoxalase_6"/>
    <property type="match status" value="1"/>
</dbReference>
<accession>A0A0L0JK72</accession>
<protein>
    <submittedName>
        <fullName evidence="2">Glyoxalase</fullName>
    </submittedName>
</protein>
<gene>
    <name evidence="2" type="ORF">IQ63_38175</name>
</gene>
<dbReference type="PANTHER" id="PTHR35908:SF1">
    <property type="entry name" value="CONSERVED PROTEIN"/>
    <property type="match status" value="1"/>
</dbReference>
<name>A0A0L0JK72_9ACTN</name>
<dbReference type="PATRIC" id="fig|42234.21.peg.7857"/>
<dbReference type="EMBL" id="JPPY01000214">
    <property type="protein sequence ID" value="KND26072.1"/>
    <property type="molecule type" value="Genomic_DNA"/>
</dbReference>
<dbReference type="PROSITE" id="PS51819">
    <property type="entry name" value="VOC"/>
    <property type="match status" value="1"/>
</dbReference>
<dbReference type="InterPro" id="IPR037523">
    <property type="entry name" value="VOC_core"/>
</dbReference>
<proteinExistence type="predicted"/>
<evidence type="ECO:0000313" key="3">
    <source>
        <dbReference type="Proteomes" id="UP000037151"/>
    </source>
</evidence>
<dbReference type="InterPro" id="IPR041581">
    <property type="entry name" value="Glyoxalase_6"/>
</dbReference>
<dbReference type="SUPFAM" id="SSF54593">
    <property type="entry name" value="Glyoxalase/Bleomycin resistance protein/Dihydroxybiphenyl dioxygenase"/>
    <property type="match status" value="1"/>
</dbReference>
<dbReference type="OrthoDB" id="1645442at2"/>
<dbReference type="RefSeq" id="WP_050374706.1">
    <property type="nucleotide sequence ID" value="NZ_KQ257834.1"/>
</dbReference>
<sequence>MPVLKQLSTVVIDCADPVALAAFYRKATEWEITYSDQNFVSLGKGTPVQLAFVRVEGYQAPGWPDGAKHVHLDFTVTDLDGTAGELLALGASRPEFQPGEGQWIVLTDPEGHPFCLTSDATGV</sequence>
<dbReference type="PANTHER" id="PTHR35908">
    <property type="entry name" value="HYPOTHETICAL FUSION PROTEIN"/>
    <property type="match status" value="1"/>
</dbReference>
<comment type="caution">
    <text evidence="2">The sequence shown here is derived from an EMBL/GenBank/DDBJ whole genome shotgun (WGS) entry which is preliminary data.</text>
</comment>